<dbReference type="EMBL" id="KB203275">
    <property type="protein sequence ID" value="ESO85259.1"/>
    <property type="molecule type" value="Genomic_DNA"/>
</dbReference>
<dbReference type="SUPFAM" id="SSF56112">
    <property type="entry name" value="Protein kinase-like (PK-like)"/>
    <property type="match status" value="1"/>
</dbReference>
<gene>
    <name evidence="16" type="ORF">LOTGIDRAFT_130675</name>
</gene>
<dbReference type="Proteomes" id="UP000030746">
    <property type="component" value="Unassembled WGS sequence"/>
</dbReference>
<dbReference type="InterPro" id="IPR000719">
    <property type="entry name" value="Prot_kinase_dom"/>
</dbReference>
<dbReference type="GeneID" id="20233099"/>
<evidence type="ECO:0000256" key="1">
    <source>
        <dbReference type="ARBA" id="ARBA00011903"/>
    </source>
</evidence>
<organism evidence="16 17">
    <name type="scientific">Lottia gigantea</name>
    <name type="common">Giant owl limpet</name>
    <dbReference type="NCBI Taxonomy" id="225164"/>
    <lineage>
        <taxon>Eukaryota</taxon>
        <taxon>Metazoa</taxon>
        <taxon>Spiralia</taxon>
        <taxon>Lophotrochozoa</taxon>
        <taxon>Mollusca</taxon>
        <taxon>Gastropoda</taxon>
        <taxon>Patellogastropoda</taxon>
        <taxon>Lottioidea</taxon>
        <taxon>Lottiidae</taxon>
        <taxon>Lottia</taxon>
    </lineage>
</organism>
<dbReference type="EC" id="2.7.10.2" evidence="1"/>
<evidence type="ECO:0000256" key="14">
    <source>
        <dbReference type="PROSITE-ProRule" id="PRU10141"/>
    </source>
</evidence>
<evidence type="ECO:0000256" key="2">
    <source>
        <dbReference type="ARBA" id="ARBA00022443"/>
    </source>
</evidence>
<dbReference type="InterPro" id="IPR050198">
    <property type="entry name" value="Non-receptor_tyrosine_kinases"/>
</dbReference>
<evidence type="ECO:0000259" key="15">
    <source>
        <dbReference type="PROSITE" id="PS50011"/>
    </source>
</evidence>
<keyword evidence="13" id="KW-0479">Metal-binding</keyword>
<dbReference type="FunFam" id="3.30.200.20:FF:000036">
    <property type="entry name" value="Tyrosine-protein kinase"/>
    <property type="match status" value="1"/>
</dbReference>
<keyword evidence="10" id="KW-0449">Lipoprotein</keyword>
<dbReference type="GO" id="GO:0004715">
    <property type="term" value="F:non-membrane spanning protein tyrosine kinase activity"/>
    <property type="evidence" value="ECO:0007669"/>
    <property type="project" value="UniProtKB-EC"/>
</dbReference>
<evidence type="ECO:0000313" key="16">
    <source>
        <dbReference type="EMBL" id="ESO85259.1"/>
    </source>
</evidence>
<reference evidence="16 17" key="1">
    <citation type="journal article" date="2013" name="Nature">
        <title>Insights into bilaterian evolution from three spiralian genomes.</title>
        <authorList>
            <person name="Simakov O."/>
            <person name="Marletaz F."/>
            <person name="Cho S.J."/>
            <person name="Edsinger-Gonzales E."/>
            <person name="Havlak P."/>
            <person name="Hellsten U."/>
            <person name="Kuo D.H."/>
            <person name="Larsson T."/>
            <person name="Lv J."/>
            <person name="Arendt D."/>
            <person name="Savage R."/>
            <person name="Osoegawa K."/>
            <person name="de Jong P."/>
            <person name="Grimwood J."/>
            <person name="Chapman J.A."/>
            <person name="Shapiro H."/>
            <person name="Aerts A."/>
            <person name="Otillar R.P."/>
            <person name="Terry A.Y."/>
            <person name="Boore J.L."/>
            <person name="Grigoriev I.V."/>
            <person name="Lindberg D.R."/>
            <person name="Seaver E.C."/>
            <person name="Weisblat D.A."/>
            <person name="Putnam N.H."/>
            <person name="Rokhsar D.S."/>
        </authorList>
    </citation>
    <scope>NUCLEOTIDE SEQUENCE [LARGE SCALE GENOMIC DNA]</scope>
</reference>
<dbReference type="STRING" id="225164.V4B8V7"/>
<dbReference type="PIRSF" id="PIRSF000615">
    <property type="entry name" value="TyrPK_CSF1-R"/>
    <property type="match status" value="1"/>
</dbReference>
<dbReference type="InterPro" id="IPR001245">
    <property type="entry name" value="Ser-Thr/Tyr_kinase_cat_dom"/>
</dbReference>
<keyword evidence="8 12" id="KW-0067">ATP-binding</keyword>
<dbReference type="InterPro" id="IPR017441">
    <property type="entry name" value="Protein_kinase_ATP_BS"/>
</dbReference>
<dbReference type="PROSITE" id="PS00109">
    <property type="entry name" value="PROTEIN_KINASE_TYR"/>
    <property type="match status" value="1"/>
</dbReference>
<keyword evidence="2" id="KW-0728">SH3 domain</keyword>
<evidence type="ECO:0000256" key="11">
    <source>
        <dbReference type="PIRSR" id="PIRSR000615-1"/>
    </source>
</evidence>
<name>V4B8V7_LOTGI</name>
<keyword evidence="13" id="KW-0460">Magnesium</keyword>
<dbReference type="FunFam" id="1.10.510.10:FF:000399">
    <property type="entry name" value="Tyrosine-protein kinase"/>
    <property type="match status" value="1"/>
</dbReference>
<dbReference type="SMART" id="SM00219">
    <property type="entry name" value="TyrKc"/>
    <property type="match status" value="1"/>
</dbReference>
<keyword evidence="3" id="KW-0597">Phosphoprotein</keyword>
<evidence type="ECO:0000313" key="17">
    <source>
        <dbReference type="Proteomes" id="UP000030746"/>
    </source>
</evidence>
<dbReference type="Gene3D" id="1.10.510.10">
    <property type="entry name" value="Transferase(Phosphotransferase) domain 1"/>
    <property type="match status" value="1"/>
</dbReference>
<feature type="binding site" evidence="13">
    <location>
        <position position="178"/>
    </location>
    <ligand>
        <name>Mg(2+)</name>
        <dbReference type="ChEBI" id="CHEBI:18420"/>
    </ligand>
</feature>
<evidence type="ECO:0000256" key="13">
    <source>
        <dbReference type="PIRSR" id="PIRSR000615-3"/>
    </source>
</evidence>
<dbReference type="PANTHER" id="PTHR24418">
    <property type="entry name" value="TYROSINE-PROTEIN KINASE"/>
    <property type="match status" value="1"/>
</dbReference>
<keyword evidence="5" id="KW-0519">Myristate</keyword>
<keyword evidence="4" id="KW-0808">Transferase</keyword>
<keyword evidence="6 12" id="KW-0547">Nucleotide-binding</keyword>
<feature type="binding site" evidence="12">
    <location>
        <position position="164"/>
    </location>
    <ligand>
        <name>ATP</name>
        <dbReference type="ChEBI" id="CHEBI:30616"/>
    </ligand>
</feature>
<dbReference type="OrthoDB" id="28230at2759"/>
<dbReference type="OMA" id="QPSGRIC"/>
<dbReference type="InterPro" id="IPR011009">
    <property type="entry name" value="Kinase-like_dom_sf"/>
</dbReference>
<evidence type="ECO:0000256" key="5">
    <source>
        <dbReference type="ARBA" id="ARBA00022707"/>
    </source>
</evidence>
<keyword evidence="9" id="KW-0829">Tyrosine-protein kinase</keyword>
<evidence type="ECO:0000256" key="12">
    <source>
        <dbReference type="PIRSR" id="PIRSR000615-2"/>
    </source>
</evidence>
<dbReference type="HOGENOM" id="CLU_000288_7_2_1"/>
<dbReference type="GO" id="GO:0046872">
    <property type="term" value="F:metal ion binding"/>
    <property type="evidence" value="ECO:0007669"/>
    <property type="project" value="UniProtKB-KW"/>
</dbReference>
<evidence type="ECO:0000256" key="3">
    <source>
        <dbReference type="ARBA" id="ARBA00022553"/>
    </source>
</evidence>
<proteinExistence type="predicted"/>
<sequence length="305" mass="34618">MIEKADGLCSRLKYPCPKPKPVTEDLSINTRDEWEIPRETLSFGKRLGAGQFGEVWLGKYMNSTIVAIKTLQVGAMSSAAFLAEAQIMKKCRHDKLVRLYAVCTKEEPIYIVTELMSNGALLNYLRDGSKNLDLQTLIDMAAQIASGMSYLEERKFIHRDLAARNILVGENNEVKVADFGLAKIIDEESNPTNDAEVPIKWTAPEAALYRKFTTKSDVWSYGILFVELMTKGEIPYPGMGNGEVLEKIKGGYRMPKPTDCPEAAFEMVLKCWDEDPENRPSFENVFNFFENYYISEEPYYNRVVI</sequence>
<feature type="binding site" evidence="13">
    <location>
        <position position="165"/>
    </location>
    <ligand>
        <name>Mg(2+)</name>
        <dbReference type="ChEBI" id="CHEBI:18420"/>
    </ligand>
</feature>
<keyword evidence="7" id="KW-0418">Kinase</keyword>
<feature type="domain" description="Protein kinase" evidence="15">
    <location>
        <begin position="41"/>
        <end position="300"/>
    </location>
</feature>
<dbReference type="InterPro" id="IPR008266">
    <property type="entry name" value="Tyr_kinase_AS"/>
</dbReference>
<dbReference type="PROSITE" id="PS00107">
    <property type="entry name" value="PROTEIN_KINASE_ATP"/>
    <property type="match status" value="1"/>
</dbReference>
<keyword evidence="17" id="KW-1185">Reference proteome</keyword>
<evidence type="ECO:0000256" key="8">
    <source>
        <dbReference type="ARBA" id="ARBA00022840"/>
    </source>
</evidence>
<dbReference type="InterPro" id="IPR020635">
    <property type="entry name" value="Tyr_kinase_cat_dom"/>
</dbReference>
<evidence type="ECO:0000256" key="7">
    <source>
        <dbReference type="ARBA" id="ARBA00022777"/>
    </source>
</evidence>
<dbReference type="CTD" id="20233099"/>
<evidence type="ECO:0000256" key="10">
    <source>
        <dbReference type="ARBA" id="ARBA00023288"/>
    </source>
</evidence>
<feature type="binding site" evidence="14">
    <location>
        <position position="69"/>
    </location>
    <ligand>
        <name>ATP</name>
        <dbReference type="ChEBI" id="CHEBI:30616"/>
    </ligand>
</feature>
<evidence type="ECO:0000256" key="9">
    <source>
        <dbReference type="ARBA" id="ARBA00023137"/>
    </source>
</evidence>
<evidence type="ECO:0000256" key="6">
    <source>
        <dbReference type="ARBA" id="ARBA00022741"/>
    </source>
</evidence>
<dbReference type="PRINTS" id="PR00109">
    <property type="entry name" value="TYRKINASE"/>
</dbReference>
<dbReference type="GO" id="GO:0005524">
    <property type="term" value="F:ATP binding"/>
    <property type="evidence" value="ECO:0007669"/>
    <property type="project" value="UniProtKB-UniRule"/>
</dbReference>
<feature type="active site" description="Proton acceptor" evidence="11">
    <location>
        <position position="160"/>
    </location>
</feature>
<dbReference type="Gene3D" id="3.30.200.20">
    <property type="entry name" value="Phosphorylase Kinase, domain 1"/>
    <property type="match status" value="1"/>
</dbReference>
<evidence type="ECO:0000256" key="4">
    <source>
        <dbReference type="ARBA" id="ARBA00022679"/>
    </source>
</evidence>
<dbReference type="AlphaFoldDB" id="V4B8V7"/>
<dbReference type="Pfam" id="PF07714">
    <property type="entry name" value="PK_Tyr_Ser-Thr"/>
    <property type="match status" value="1"/>
</dbReference>
<dbReference type="RefSeq" id="XP_009063965.1">
    <property type="nucleotide sequence ID" value="XM_009065717.1"/>
</dbReference>
<accession>V4B8V7</accession>
<protein>
    <recommendedName>
        <fullName evidence="1">non-specific protein-tyrosine kinase</fullName>
        <ecNumber evidence="1">2.7.10.2</ecNumber>
    </recommendedName>
</protein>
<dbReference type="PROSITE" id="PS50011">
    <property type="entry name" value="PROTEIN_KINASE_DOM"/>
    <property type="match status" value="1"/>
</dbReference>
<dbReference type="KEGG" id="lgi:LOTGIDRAFT_130675"/>